<organism evidence="3 4">
    <name type="scientific">Volvox reticuliferus</name>
    <dbReference type="NCBI Taxonomy" id="1737510"/>
    <lineage>
        <taxon>Eukaryota</taxon>
        <taxon>Viridiplantae</taxon>
        <taxon>Chlorophyta</taxon>
        <taxon>core chlorophytes</taxon>
        <taxon>Chlorophyceae</taxon>
        <taxon>CS clade</taxon>
        <taxon>Chlamydomonadales</taxon>
        <taxon>Volvocaceae</taxon>
        <taxon>Volvox</taxon>
    </lineage>
</organism>
<dbReference type="Proteomes" id="UP000722791">
    <property type="component" value="Unassembled WGS sequence"/>
</dbReference>
<feature type="region of interest" description="Disordered" evidence="1">
    <location>
        <begin position="81"/>
        <end position="105"/>
    </location>
</feature>
<feature type="domain" description="FMR1-interacting protein 1 conserved" evidence="2">
    <location>
        <begin position="59"/>
        <end position="95"/>
    </location>
</feature>
<dbReference type="Pfam" id="PF10453">
    <property type="entry name" value="NUFIP1"/>
    <property type="match status" value="1"/>
</dbReference>
<reference evidence="3" key="1">
    <citation type="journal article" date="2021" name="Proc. Natl. Acad. Sci. U.S.A.">
        <title>Three genomes in the algal genus Volvox reveal the fate of a haploid sex-determining region after a transition to homothallism.</title>
        <authorList>
            <person name="Yamamoto K."/>
            <person name="Hamaji T."/>
            <person name="Kawai-Toyooka H."/>
            <person name="Matsuzaki R."/>
            <person name="Takahashi F."/>
            <person name="Nishimura Y."/>
            <person name="Kawachi M."/>
            <person name="Noguchi H."/>
            <person name="Minakuchi Y."/>
            <person name="Umen J.G."/>
            <person name="Toyoda A."/>
            <person name="Nozaki H."/>
        </authorList>
    </citation>
    <scope>NUCLEOTIDE SEQUENCE</scope>
    <source>
        <strain evidence="3">NIES-3785</strain>
    </source>
</reference>
<name>A0A8J4LN33_9CHLO</name>
<feature type="compositionally biased region" description="Gly residues" evidence="1">
    <location>
        <begin position="132"/>
        <end position="148"/>
    </location>
</feature>
<gene>
    <name evidence="3" type="ORF">Vretimale_7306</name>
</gene>
<evidence type="ECO:0000259" key="2">
    <source>
        <dbReference type="Pfam" id="PF10453"/>
    </source>
</evidence>
<sequence length="148" mass="16349">FGGGRGRKRSADEMVAAGQGGEEQQQQQQPLSKKAQMREALRRPIDIGPVVVRQPATEEERQEVARWIMDRKRFYPTAANLARKQSEAATREESGGLDLQRDEHRRKLREVLERQRAMGLDRMAGTSDMHLGDGGGDGGGDVFYGGGG</sequence>
<feature type="region of interest" description="Disordered" evidence="1">
    <location>
        <begin position="119"/>
        <end position="148"/>
    </location>
</feature>
<proteinExistence type="predicted"/>
<dbReference type="AlphaFoldDB" id="A0A8J4LN33"/>
<evidence type="ECO:0000313" key="3">
    <source>
        <dbReference type="EMBL" id="GIM02455.1"/>
    </source>
</evidence>
<protein>
    <recommendedName>
        <fullName evidence="2">FMR1-interacting protein 1 conserved domain-containing protein</fullName>
    </recommendedName>
</protein>
<feature type="region of interest" description="Disordered" evidence="1">
    <location>
        <begin position="1"/>
        <end position="42"/>
    </location>
</feature>
<feature type="non-terminal residue" evidence="3">
    <location>
        <position position="148"/>
    </location>
</feature>
<feature type="compositionally biased region" description="Basic and acidic residues" evidence="1">
    <location>
        <begin position="84"/>
        <end position="105"/>
    </location>
</feature>
<dbReference type="InterPro" id="IPR019496">
    <property type="entry name" value="NUFIP1_cons_dom"/>
</dbReference>
<evidence type="ECO:0000313" key="4">
    <source>
        <dbReference type="Proteomes" id="UP000722791"/>
    </source>
</evidence>
<dbReference type="EMBL" id="BNCQ01000011">
    <property type="protein sequence ID" value="GIM02455.1"/>
    <property type="molecule type" value="Genomic_DNA"/>
</dbReference>
<comment type="caution">
    <text evidence="3">The sequence shown here is derived from an EMBL/GenBank/DDBJ whole genome shotgun (WGS) entry which is preliminary data.</text>
</comment>
<feature type="non-terminal residue" evidence="3">
    <location>
        <position position="1"/>
    </location>
</feature>
<accession>A0A8J4LN33</accession>
<evidence type="ECO:0000256" key="1">
    <source>
        <dbReference type="SAM" id="MobiDB-lite"/>
    </source>
</evidence>